<keyword evidence="2" id="KW-1185">Reference proteome</keyword>
<gene>
    <name evidence="1" type="ORF">SPARVUS_LOCUS1176354</name>
</gene>
<comment type="caution">
    <text evidence="1">The sequence shown here is derived from an EMBL/GenBank/DDBJ whole genome shotgun (WGS) entry which is preliminary data.</text>
</comment>
<protein>
    <submittedName>
        <fullName evidence="1">Uncharacterized protein</fullName>
    </submittedName>
</protein>
<proteinExistence type="predicted"/>
<evidence type="ECO:0000313" key="2">
    <source>
        <dbReference type="Proteomes" id="UP001162483"/>
    </source>
</evidence>
<accession>A0ABN9AU23</accession>
<dbReference type="EMBL" id="CATNWA010000531">
    <property type="protein sequence ID" value="CAI9537233.1"/>
    <property type="molecule type" value="Genomic_DNA"/>
</dbReference>
<name>A0ABN9AU23_9NEOB</name>
<reference evidence="1" key="1">
    <citation type="submission" date="2023-05" db="EMBL/GenBank/DDBJ databases">
        <authorList>
            <person name="Stuckert A."/>
        </authorList>
    </citation>
    <scope>NUCLEOTIDE SEQUENCE</scope>
</reference>
<dbReference type="Proteomes" id="UP001162483">
    <property type="component" value="Unassembled WGS sequence"/>
</dbReference>
<sequence length="48" mass="5233">MSPLQRPRQFPPVDAAICLLGSVPCNVRMYGNRTGGKCATYGAKNMVY</sequence>
<evidence type="ECO:0000313" key="1">
    <source>
        <dbReference type="EMBL" id="CAI9537233.1"/>
    </source>
</evidence>
<organism evidence="1 2">
    <name type="scientific">Staurois parvus</name>
    <dbReference type="NCBI Taxonomy" id="386267"/>
    <lineage>
        <taxon>Eukaryota</taxon>
        <taxon>Metazoa</taxon>
        <taxon>Chordata</taxon>
        <taxon>Craniata</taxon>
        <taxon>Vertebrata</taxon>
        <taxon>Euteleostomi</taxon>
        <taxon>Amphibia</taxon>
        <taxon>Batrachia</taxon>
        <taxon>Anura</taxon>
        <taxon>Neobatrachia</taxon>
        <taxon>Ranoidea</taxon>
        <taxon>Ranidae</taxon>
        <taxon>Staurois</taxon>
    </lineage>
</organism>